<dbReference type="GO" id="GO:0004540">
    <property type="term" value="F:RNA nuclease activity"/>
    <property type="evidence" value="ECO:0007669"/>
    <property type="project" value="InterPro"/>
</dbReference>
<dbReference type="PANTHER" id="PTHR34139">
    <property type="entry name" value="UPF0331 PROTEIN MJ0127"/>
    <property type="match status" value="1"/>
</dbReference>
<dbReference type="InterPro" id="IPR008201">
    <property type="entry name" value="HepT-like"/>
</dbReference>
<dbReference type="GO" id="GO:0110001">
    <property type="term" value="C:toxin-antitoxin complex"/>
    <property type="evidence" value="ECO:0007669"/>
    <property type="project" value="InterPro"/>
</dbReference>
<accession>A0A6C2U702</accession>
<dbReference type="RefSeq" id="WP_136081418.1">
    <property type="nucleotide sequence ID" value="NZ_CAAHFG010000003.1"/>
</dbReference>
<evidence type="ECO:0000256" key="3">
    <source>
        <dbReference type="ARBA" id="ARBA00022722"/>
    </source>
</evidence>
<sequence>MSFEEYQIDRKTQSAVERKFEIIGEALNRISRIDGNVLEKIRDYRSIISFRNILAHGYDSIDERVVWGIIEADLENLISDAEKLS</sequence>
<dbReference type="Pfam" id="PF01934">
    <property type="entry name" value="HepT-like"/>
    <property type="match status" value="1"/>
</dbReference>
<evidence type="ECO:0000256" key="2">
    <source>
        <dbReference type="ARBA" id="ARBA00022649"/>
    </source>
</evidence>
<evidence type="ECO:0000256" key="6">
    <source>
        <dbReference type="ARBA" id="ARBA00024207"/>
    </source>
</evidence>
<name>A0A6C2U702_PONDE</name>
<evidence type="ECO:0000256" key="5">
    <source>
        <dbReference type="ARBA" id="ARBA00022801"/>
    </source>
</evidence>
<dbReference type="AlphaFoldDB" id="A0A6C2U702"/>
<dbReference type="EMBL" id="CAAHFG010000003">
    <property type="protein sequence ID" value="VGO15852.1"/>
    <property type="molecule type" value="Genomic_DNA"/>
</dbReference>
<organism evidence="7 8">
    <name type="scientific">Pontiella desulfatans</name>
    <dbReference type="NCBI Taxonomy" id="2750659"/>
    <lineage>
        <taxon>Bacteria</taxon>
        <taxon>Pseudomonadati</taxon>
        <taxon>Kiritimatiellota</taxon>
        <taxon>Kiritimatiellia</taxon>
        <taxon>Kiritimatiellales</taxon>
        <taxon>Pontiellaceae</taxon>
        <taxon>Pontiella</taxon>
    </lineage>
</organism>
<evidence type="ECO:0000313" key="7">
    <source>
        <dbReference type="EMBL" id="VGO15852.1"/>
    </source>
</evidence>
<dbReference type="Proteomes" id="UP000366872">
    <property type="component" value="Unassembled WGS sequence"/>
</dbReference>
<proteinExistence type="inferred from homology"/>
<evidence type="ECO:0000256" key="4">
    <source>
        <dbReference type="ARBA" id="ARBA00022741"/>
    </source>
</evidence>
<dbReference type="GO" id="GO:0016787">
    <property type="term" value="F:hydrolase activity"/>
    <property type="evidence" value="ECO:0007669"/>
    <property type="project" value="UniProtKB-KW"/>
</dbReference>
<gene>
    <name evidence="7" type="ORF">PDESU_04439</name>
</gene>
<dbReference type="GO" id="GO:0000166">
    <property type="term" value="F:nucleotide binding"/>
    <property type="evidence" value="ECO:0007669"/>
    <property type="project" value="UniProtKB-KW"/>
</dbReference>
<dbReference type="Gene3D" id="1.20.120.580">
    <property type="entry name" value="bsu32300-like"/>
    <property type="match status" value="1"/>
</dbReference>
<comment type="similarity">
    <text evidence="6">Belongs to the HepT RNase toxin family.</text>
</comment>
<protein>
    <recommendedName>
        <fullName evidence="9">DUF86 domain-containing protein</fullName>
    </recommendedName>
</protein>
<reference evidence="7 8" key="1">
    <citation type="submission" date="2019-04" db="EMBL/GenBank/DDBJ databases">
        <authorList>
            <person name="Van Vliet M D."/>
        </authorList>
    </citation>
    <scope>NUCLEOTIDE SEQUENCE [LARGE SCALE GENOMIC DNA]</scope>
    <source>
        <strain evidence="7 8">F1</strain>
    </source>
</reference>
<evidence type="ECO:0008006" key="9">
    <source>
        <dbReference type="Google" id="ProtNLM"/>
    </source>
</evidence>
<evidence type="ECO:0000313" key="8">
    <source>
        <dbReference type="Proteomes" id="UP000366872"/>
    </source>
</evidence>
<keyword evidence="5" id="KW-0378">Hydrolase</keyword>
<dbReference type="InterPro" id="IPR051813">
    <property type="entry name" value="HepT_RNase_toxin"/>
</dbReference>
<dbReference type="InterPro" id="IPR037038">
    <property type="entry name" value="HepT-like_sf"/>
</dbReference>
<keyword evidence="2" id="KW-1277">Toxin-antitoxin system</keyword>
<dbReference type="PANTHER" id="PTHR34139:SF1">
    <property type="entry name" value="RNASE MJ1380-RELATED"/>
    <property type="match status" value="1"/>
</dbReference>
<keyword evidence="3" id="KW-0540">Nuclease</keyword>
<keyword evidence="4" id="KW-0547">Nucleotide-binding</keyword>
<keyword evidence="1" id="KW-0597">Phosphoprotein</keyword>
<evidence type="ECO:0000256" key="1">
    <source>
        <dbReference type="ARBA" id="ARBA00022553"/>
    </source>
</evidence>
<keyword evidence="8" id="KW-1185">Reference proteome</keyword>